<evidence type="ECO:0000313" key="10">
    <source>
        <dbReference type="Proteomes" id="UP000199515"/>
    </source>
</evidence>
<evidence type="ECO:0000256" key="2">
    <source>
        <dbReference type="ARBA" id="ARBA00010472"/>
    </source>
</evidence>
<dbReference type="InterPro" id="IPR036819">
    <property type="entry name" value="Subtilisin_inhibitor-like_sf"/>
</dbReference>
<dbReference type="InterPro" id="IPR020054">
    <property type="entry name" value="Prot_inh_SSI_I16_CS"/>
</dbReference>
<comment type="subcellular location">
    <subcellularLocation>
        <location evidence="1">Secreted</location>
    </subcellularLocation>
</comment>
<evidence type="ECO:0000313" key="9">
    <source>
        <dbReference type="EMBL" id="SDW37611.1"/>
    </source>
</evidence>
<keyword evidence="6" id="KW-1015">Disulfide bond</keyword>
<dbReference type="SUPFAM" id="SSF55399">
    <property type="entry name" value="Subtilisin inhibitor"/>
    <property type="match status" value="1"/>
</dbReference>
<dbReference type="InterPro" id="IPR023549">
    <property type="entry name" value="Subtilisin_inhibitor"/>
</dbReference>
<dbReference type="Proteomes" id="UP000199515">
    <property type="component" value="Unassembled WGS sequence"/>
</dbReference>
<evidence type="ECO:0000256" key="1">
    <source>
        <dbReference type="ARBA" id="ARBA00004613"/>
    </source>
</evidence>
<dbReference type="GO" id="GO:0005576">
    <property type="term" value="C:extracellular region"/>
    <property type="evidence" value="ECO:0007669"/>
    <property type="project" value="UniProtKB-SubCell"/>
</dbReference>
<evidence type="ECO:0000256" key="5">
    <source>
        <dbReference type="ARBA" id="ARBA00022900"/>
    </source>
</evidence>
<protein>
    <submittedName>
        <fullName evidence="9">Subtilisin inhibitor-like</fullName>
    </submittedName>
</protein>
<evidence type="ECO:0000259" key="8">
    <source>
        <dbReference type="Pfam" id="PF00720"/>
    </source>
</evidence>
<feature type="chain" id="PRO_5011650354" evidence="7">
    <location>
        <begin position="30"/>
        <end position="136"/>
    </location>
</feature>
<dbReference type="AlphaFoldDB" id="A0A1H2T182"/>
<feature type="domain" description="Subtilisin inhibitor" evidence="8">
    <location>
        <begin position="37"/>
        <end position="122"/>
    </location>
</feature>
<sequence>MGRIRRSYAIGIAAACAAMAVTAAPAAQADELVPTRSVLLLTVSMPHLSTVVDHYRVLECSPTGGTHPAAADACADLDYANGDFRAVAKDDRGCPMIYAPVTVSAQGWWHGRRTGTVQTFANTCVLRAETGAVFAF</sequence>
<keyword evidence="4" id="KW-0646">Protease inhibitor</keyword>
<name>A0A1H2T182_9PSEU</name>
<proteinExistence type="inferred from homology"/>
<feature type="signal peptide" evidence="7">
    <location>
        <begin position="1"/>
        <end position="29"/>
    </location>
</feature>
<evidence type="ECO:0000256" key="7">
    <source>
        <dbReference type="SAM" id="SignalP"/>
    </source>
</evidence>
<evidence type="ECO:0000256" key="6">
    <source>
        <dbReference type="ARBA" id="ARBA00023157"/>
    </source>
</evidence>
<keyword evidence="3" id="KW-0964">Secreted</keyword>
<dbReference type="EMBL" id="FNON01000001">
    <property type="protein sequence ID" value="SDW37611.1"/>
    <property type="molecule type" value="Genomic_DNA"/>
</dbReference>
<reference evidence="9 10" key="1">
    <citation type="submission" date="2016-10" db="EMBL/GenBank/DDBJ databases">
        <authorList>
            <person name="de Groot N.N."/>
        </authorList>
    </citation>
    <scope>NUCLEOTIDE SEQUENCE [LARGE SCALE GENOMIC DNA]</scope>
    <source>
        <strain evidence="9 10">CPCC 202699</strain>
    </source>
</reference>
<keyword evidence="7" id="KW-0732">Signal</keyword>
<dbReference type="GO" id="GO:0004867">
    <property type="term" value="F:serine-type endopeptidase inhibitor activity"/>
    <property type="evidence" value="ECO:0007669"/>
    <property type="project" value="UniProtKB-KW"/>
</dbReference>
<evidence type="ECO:0000256" key="4">
    <source>
        <dbReference type="ARBA" id="ARBA00022690"/>
    </source>
</evidence>
<dbReference type="Pfam" id="PF00720">
    <property type="entry name" value="SSI"/>
    <property type="match status" value="1"/>
</dbReference>
<gene>
    <name evidence="9" type="ORF">SAMN05421504_101424</name>
</gene>
<keyword evidence="10" id="KW-1185">Reference proteome</keyword>
<dbReference type="RefSeq" id="WP_091285833.1">
    <property type="nucleotide sequence ID" value="NZ_FNON01000001.1"/>
</dbReference>
<keyword evidence="5" id="KW-0722">Serine protease inhibitor</keyword>
<organism evidence="9 10">
    <name type="scientific">Amycolatopsis xylanica</name>
    <dbReference type="NCBI Taxonomy" id="589385"/>
    <lineage>
        <taxon>Bacteria</taxon>
        <taxon>Bacillati</taxon>
        <taxon>Actinomycetota</taxon>
        <taxon>Actinomycetes</taxon>
        <taxon>Pseudonocardiales</taxon>
        <taxon>Pseudonocardiaceae</taxon>
        <taxon>Amycolatopsis</taxon>
    </lineage>
</organism>
<dbReference type="OrthoDB" id="4567948at2"/>
<dbReference type="Gene3D" id="3.30.350.10">
    <property type="entry name" value="Subtilisin inhibitor-like"/>
    <property type="match status" value="1"/>
</dbReference>
<accession>A0A1H2T182</accession>
<evidence type="ECO:0000256" key="3">
    <source>
        <dbReference type="ARBA" id="ARBA00022525"/>
    </source>
</evidence>
<comment type="similarity">
    <text evidence="2">Belongs to the protease inhibitor I16 (SSI) family.</text>
</comment>
<dbReference type="PROSITE" id="PS00999">
    <property type="entry name" value="SSI"/>
    <property type="match status" value="1"/>
</dbReference>
<dbReference type="STRING" id="589385.SAMN05421504_101424"/>